<name>A0A5D3K9P9_9BRAD</name>
<accession>A0A5D3K9P9</accession>
<proteinExistence type="predicted"/>
<organism evidence="1 2">
    <name type="scientific">Bradyrhizobium rifense</name>
    <dbReference type="NCBI Taxonomy" id="515499"/>
    <lineage>
        <taxon>Bacteria</taxon>
        <taxon>Pseudomonadati</taxon>
        <taxon>Pseudomonadota</taxon>
        <taxon>Alphaproteobacteria</taxon>
        <taxon>Hyphomicrobiales</taxon>
        <taxon>Nitrobacteraceae</taxon>
        <taxon>Bradyrhizobium</taxon>
    </lineage>
</organism>
<dbReference type="EMBL" id="VSSS01000046">
    <property type="protein sequence ID" value="TYL91327.1"/>
    <property type="molecule type" value="Genomic_DNA"/>
</dbReference>
<protein>
    <submittedName>
        <fullName evidence="1">Uncharacterized protein</fullName>
    </submittedName>
</protein>
<evidence type="ECO:0000313" key="1">
    <source>
        <dbReference type="EMBL" id="TYL91327.1"/>
    </source>
</evidence>
<dbReference type="RefSeq" id="WP_148775519.1">
    <property type="nucleotide sequence ID" value="NZ_VSSS01000046.1"/>
</dbReference>
<comment type="caution">
    <text evidence="1">The sequence shown here is derived from an EMBL/GenBank/DDBJ whole genome shotgun (WGS) entry which is preliminary data.</text>
</comment>
<gene>
    <name evidence="1" type="ORF">FXB40_28925</name>
</gene>
<keyword evidence="2" id="KW-1185">Reference proteome</keyword>
<dbReference type="AlphaFoldDB" id="A0A5D3K9P9"/>
<evidence type="ECO:0000313" key="2">
    <source>
        <dbReference type="Proteomes" id="UP000324758"/>
    </source>
</evidence>
<dbReference type="Proteomes" id="UP000324758">
    <property type="component" value="Unassembled WGS sequence"/>
</dbReference>
<sequence>MSAHQRTTRRRDGDSMNITSIERHAGSGMWHGTAVHEGRSLMWYYRPRSWLHVHEQDERNPKCWMNVDPPPGARHLVVHAVRAAKAH</sequence>
<reference evidence="1 2" key="1">
    <citation type="submission" date="2019-08" db="EMBL/GenBank/DDBJ databases">
        <title>Bradyrhizobium hipponensis sp. nov., a rhizobium isolated from a Lupinus angustifolius root nodule in Tunisia.</title>
        <authorList>
            <person name="Off K."/>
            <person name="Rejili M."/>
            <person name="Mars M."/>
            <person name="Brachmann A."/>
            <person name="Marin M."/>
        </authorList>
    </citation>
    <scope>NUCLEOTIDE SEQUENCE [LARGE SCALE GENOMIC DNA]</scope>
    <source>
        <strain evidence="1 2">CTAW71</strain>
    </source>
</reference>